<evidence type="ECO:0000313" key="8">
    <source>
        <dbReference type="Proteomes" id="UP000198346"/>
    </source>
</evidence>
<protein>
    <submittedName>
        <fullName evidence="7">3',5'-cyclic AMP phosphodiesterase CpdA</fullName>
    </submittedName>
</protein>
<dbReference type="Proteomes" id="UP000198346">
    <property type="component" value="Unassembled WGS sequence"/>
</dbReference>
<dbReference type="PANTHER" id="PTHR42988:SF2">
    <property type="entry name" value="CYCLIC NUCLEOTIDE PHOSPHODIESTERASE CBUA0032-RELATED"/>
    <property type="match status" value="1"/>
</dbReference>
<keyword evidence="1" id="KW-0479">Metal-binding</keyword>
<dbReference type="Pfam" id="PF00149">
    <property type="entry name" value="Metallophos"/>
    <property type="match status" value="1"/>
</dbReference>
<dbReference type="AlphaFoldDB" id="A0A239PTS5"/>
<evidence type="ECO:0000259" key="6">
    <source>
        <dbReference type="Pfam" id="PF00149"/>
    </source>
</evidence>
<dbReference type="OrthoDB" id="651281at2"/>
<keyword evidence="8" id="KW-1185">Reference proteome</keyword>
<name>A0A239PTS5_9PROT</name>
<accession>A0A239PTS5</accession>
<dbReference type="InterPro" id="IPR029052">
    <property type="entry name" value="Metallo-depent_PP-like"/>
</dbReference>
<evidence type="ECO:0000256" key="2">
    <source>
        <dbReference type="ARBA" id="ARBA00022801"/>
    </source>
</evidence>
<evidence type="ECO:0000256" key="1">
    <source>
        <dbReference type="ARBA" id="ARBA00022723"/>
    </source>
</evidence>
<sequence length="324" mass="34458">MRLGHLTDIHLPIAERPALADLLSKRALGYLSWIRKRARRHNLWASDAVAADLRAQGCEAALISGDIVNLALPDEFARARAWLDRTFGGLPTYFAPGNHDAYVKAAWEETLGRLGPHMIGRRTDDPTLRPPQDAGDFPYIAPLGAGGEIVLIVANSSPPTAPGLATGALGRGQIERIEAALAAEGRAGRLRILMLHHPLTPGVVSARKALADAAALRAAIARAGVDLVLHGHAHIAYVGTVETPQGRAPVLGGGAASHPDGDGRFRPGRYNLIDIERSADGGWSIHASVREIDPETRSLRAVERHSFARPAPAAPGRNRRVSAG</sequence>
<dbReference type="RefSeq" id="WP_089412183.1">
    <property type="nucleotide sequence ID" value="NZ_FZQA01000003.1"/>
</dbReference>
<proteinExistence type="inferred from homology"/>
<evidence type="ECO:0000256" key="3">
    <source>
        <dbReference type="ARBA" id="ARBA00023004"/>
    </source>
</evidence>
<reference evidence="7 8" key="1">
    <citation type="submission" date="2017-07" db="EMBL/GenBank/DDBJ databases">
        <authorList>
            <person name="Sun Z.S."/>
            <person name="Albrecht U."/>
            <person name="Echele G."/>
            <person name="Lee C.C."/>
        </authorList>
    </citation>
    <scope>NUCLEOTIDE SEQUENCE [LARGE SCALE GENOMIC DNA]</scope>
    <source>
        <strain evidence="7 8">CGMCC 1.12710</strain>
    </source>
</reference>
<feature type="region of interest" description="Disordered" evidence="5">
    <location>
        <begin position="304"/>
        <end position="324"/>
    </location>
</feature>
<dbReference type="EMBL" id="FZQA01000003">
    <property type="protein sequence ID" value="SNT73306.1"/>
    <property type="molecule type" value="Genomic_DNA"/>
</dbReference>
<dbReference type="SUPFAM" id="SSF56300">
    <property type="entry name" value="Metallo-dependent phosphatases"/>
    <property type="match status" value="1"/>
</dbReference>
<dbReference type="GO" id="GO:0016787">
    <property type="term" value="F:hydrolase activity"/>
    <property type="evidence" value="ECO:0007669"/>
    <property type="project" value="UniProtKB-KW"/>
</dbReference>
<keyword evidence="2" id="KW-0378">Hydrolase</keyword>
<evidence type="ECO:0000256" key="5">
    <source>
        <dbReference type="SAM" id="MobiDB-lite"/>
    </source>
</evidence>
<dbReference type="PANTHER" id="PTHR42988">
    <property type="entry name" value="PHOSPHOHYDROLASE"/>
    <property type="match status" value="1"/>
</dbReference>
<evidence type="ECO:0000313" key="7">
    <source>
        <dbReference type="EMBL" id="SNT73306.1"/>
    </source>
</evidence>
<dbReference type="GO" id="GO:0046872">
    <property type="term" value="F:metal ion binding"/>
    <property type="evidence" value="ECO:0007669"/>
    <property type="project" value="UniProtKB-KW"/>
</dbReference>
<dbReference type="InterPro" id="IPR004843">
    <property type="entry name" value="Calcineurin-like_PHP"/>
</dbReference>
<organism evidence="7 8">
    <name type="scientific">Amphiplicatus metriothermophilus</name>
    <dbReference type="NCBI Taxonomy" id="1519374"/>
    <lineage>
        <taxon>Bacteria</taxon>
        <taxon>Pseudomonadati</taxon>
        <taxon>Pseudomonadota</taxon>
        <taxon>Alphaproteobacteria</taxon>
        <taxon>Parvularculales</taxon>
        <taxon>Parvularculaceae</taxon>
        <taxon>Amphiplicatus</taxon>
    </lineage>
</organism>
<comment type="similarity">
    <text evidence="4">Belongs to the cyclic nucleotide phosphodiesterase class-III family.</text>
</comment>
<keyword evidence="3" id="KW-0408">Iron</keyword>
<gene>
    <name evidence="7" type="ORF">SAMN06297382_1704</name>
</gene>
<feature type="domain" description="Calcineurin-like phosphoesterase" evidence="6">
    <location>
        <begin position="1"/>
        <end position="235"/>
    </location>
</feature>
<dbReference type="InterPro" id="IPR050884">
    <property type="entry name" value="CNP_phosphodiesterase-III"/>
</dbReference>
<evidence type="ECO:0000256" key="4">
    <source>
        <dbReference type="ARBA" id="ARBA00025742"/>
    </source>
</evidence>
<dbReference type="Gene3D" id="3.60.21.10">
    <property type="match status" value="1"/>
</dbReference>